<feature type="transmembrane region" description="Helical" evidence="5">
    <location>
        <begin position="162"/>
        <end position="183"/>
    </location>
</feature>
<dbReference type="AlphaFoldDB" id="A0A0A1WG24"/>
<keyword evidence="3 5" id="KW-1133">Transmembrane helix</keyword>
<comment type="subcellular location">
    <subcellularLocation>
        <location evidence="1">Membrane</location>
        <topology evidence="1">Multi-pass membrane protein</topology>
    </subcellularLocation>
</comment>
<evidence type="ECO:0000256" key="5">
    <source>
        <dbReference type="RuleBase" id="RU004379"/>
    </source>
</evidence>
<dbReference type="CDD" id="cd10431">
    <property type="entry name" value="GHITM"/>
    <property type="match status" value="1"/>
</dbReference>
<feature type="transmembrane region" description="Helical" evidence="5">
    <location>
        <begin position="195"/>
        <end position="216"/>
    </location>
</feature>
<dbReference type="EMBL" id="GBXI01016495">
    <property type="protein sequence ID" value="JAC97796.1"/>
    <property type="molecule type" value="Transcribed_RNA"/>
</dbReference>
<accession>A0A0A1WG24</accession>
<feature type="transmembrane region" description="Helical" evidence="5">
    <location>
        <begin position="252"/>
        <end position="269"/>
    </location>
</feature>
<dbReference type="Pfam" id="PF01027">
    <property type="entry name" value="Bax1-I"/>
    <property type="match status" value="1"/>
</dbReference>
<feature type="region of interest" description="Disordered" evidence="6">
    <location>
        <begin position="52"/>
        <end position="72"/>
    </location>
</feature>
<proteinExistence type="inferred from homology"/>
<keyword evidence="4 5" id="KW-0472">Membrane</keyword>
<dbReference type="GO" id="GO:0005743">
    <property type="term" value="C:mitochondrial inner membrane"/>
    <property type="evidence" value="ECO:0007669"/>
    <property type="project" value="TreeGrafter"/>
</dbReference>
<dbReference type="PANTHER" id="PTHR23291:SF112">
    <property type="entry name" value="GROWTH HORMONE-INDUCIBLE TRANSMEMBRANE PROTEIN"/>
    <property type="match status" value="1"/>
</dbReference>
<keyword evidence="2 5" id="KW-0812">Transmembrane</keyword>
<gene>
    <name evidence="7" type="primary">Ghitm</name>
    <name evidence="7" type="ORF">g.5528</name>
</gene>
<feature type="transmembrane region" description="Helical" evidence="5">
    <location>
        <begin position="222"/>
        <end position="240"/>
    </location>
</feature>
<feature type="transmembrane region" description="Helical" evidence="5">
    <location>
        <begin position="128"/>
        <end position="150"/>
    </location>
</feature>
<evidence type="ECO:0000256" key="1">
    <source>
        <dbReference type="ARBA" id="ARBA00004141"/>
    </source>
</evidence>
<comment type="similarity">
    <text evidence="5">Belongs to the BI1 family.</text>
</comment>
<organism evidence="7">
    <name type="scientific">Zeugodacus cucurbitae</name>
    <name type="common">Melon fruit fly</name>
    <name type="synonym">Bactrocera cucurbitae</name>
    <dbReference type="NCBI Taxonomy" id="28588"/>
    <lineage>
        <taxon>Eukaryota</taxon>
        <taxon>Metazoa</taxon>
        <taxon>Ecdysozoa</taxon>
        <taxon>Arthropoda</taxon>
        <taxon>Hexapoda</taxon>
        <taxon>Insecta</taxon>
        <taxon>Pterygota</taxon>
        <taxon>Neoptera</taxon>
        <taxon>Endopterygota</taxon>
        <taxon>Diptera</taxon>
        <taxon>Brachycera</taxon>
        <taxon>Muscomorpha</taxon>
        <taxon>Tephritoidea</taxon>
        <taxon>Tephritidae</taxon>
        <taxon>Zeugodacus</taxon>
        <taxon>Zeugodacus</taxon>
    </lineage>
</organism>
<evidence type="ECO:0000256" key="2">
    <source>
        <dbReference type="ARBA" id="ARBA00022692"/>
    </source>
</evidence>
<evidence type="ECO:0000313" key="7">
    <source>
        <dbReference type="EMBL" id="JAC97796.1"/>
    </source>
</evidence>
<dbReference type="PANTHER" id="PTHR23291">
    <property type="entry name" value="BAX INHIBITOR-RELATED"/>
    <property type="match status" value="1"/>
</dbReference>
<dbReference type="InterPro" id="IPR006214">
    <property type="entry name" value="Bax_inhibitor_1-related"/>
</dbReference>
<reference evidence="7" key="1">
    <citation type="submission" date="2014-11" db="EMBL/GenBank/DDBJ databases">
        <authorList>
            <person name="Geib S."/>
        </authorList>
    </citation>
    <scope>NUCLEOTIDE SEQUENCE</scope>
</reference>
<evidence type="ECO:0000256" key="4">
    <source>
        <dbReference type="ARBA" id="ARBA00023136"/>
    </source>
</evidence>
<name>A0A0A1WG24_ZEUCU</name>
<dbReference type="InterPro" id="IPR035871">
    <property type="entry name" value="GHITM"/>
</dbReference>
<evidence type="ECO:0000256" key="6">
    <source>
        <dbReference type="SAM" id="MobiDB-lite"/>
    </source>
</evidence>
<sequence length="350" mass="37099">MLLRLALSTMPVRAGLKTVALSNVTRCGPLELRLQNSLKSYNLNISRSYARGPTRGPYTRSEAGRSPTLKEKLMGPPSENAYSIGKGAAAVAAAIGLGALCFYGLGMNKDPSIYTNSMLWPEFVRERVHATYGYFGASCAITAGSAMAVFRSPRLLSLVTRSGWMSMLGTFALMIGTGALTQSIEYQPGIGPKQLAWALHCAVIGAVVAPMCFLGGPILTRAALYTAGIVGGLSTVAVCAPSDKFLYMGGPLAVGLGLVFASSLASMWLPPTTVLGAGLASMSLYGGLILFGGFLLYDTQRIVRYAENHPQIYAKPYDPINACLSIYMDTINIFIRIATILAGGGGNRRR</sequence>
<reference evidence="7" key="2">
    <citation type="journal article" date="2015" name="Gigascience">
        <title>Reconstructing a comprehensive transcriptome assembly of a white-pupal translocated strain of the pest fruit fly Bactrocera cucurbitae.</title>
        <authorList>
            <person name="Sim S.B."/>
            <person name="Calla B."/>
            <person name="Hall B."/>
            <person name="DeRego T."/>
            <person name="Geib S.M."/>
        </authorList>
    </citation>
    <scope>NUCLEOTIDE SEQUENCE</scope>
</reference>
<feature type="transmembrane region" description="Helical" evidence="5">
    <location>
        <begin position="87"/>
        <end position="107"/>
    </location>
</feature>
<feature type="transmembrane region" description="Helical" evidence="5">
    <location>
        <begin position="275"/>
        <end position="297"/>
    </location>
</feature>
<evidence type="ECO:0000256" key="3">
    <source>
        <dbReference type="ARBA" id="ARBA00022989"/>
    </source>
</evidence>
<protein>
    <submittedName>
        <fullName evidence="7">Growth hormone-inducible transmembrane protein</fullName>
    </submittedName>
</protein>